<protein>
    <submittedName>
        <fullName evidence="2">Ferrochelatase</fullName>
        <ecNumber evidence="2">4.99.1.1</ecNumber>
    </submittedName>
</protein>
<comment type="similarity">
    <text evidence="1">Belongs to the ferrochelatase family.</text>
</comment>
<evidence type="ECO:0000313" key="3">
    <source>
        <dbReference type="Proteomes" id="UP000000263"/>
    </source>
</evidence>
<dbReference type="EMBL" id="CP000804">
    <property type="protein sequence ID" value="ABU57301.1"/>
    <property type="molecule type" value="Genomic_DNA"/>
</dbReference>
<dbReference type="GO" id="GO:0006783">
    <property type="term" value="P:heme biosynthetic process"/>
    <property type="evidence" value="ECO:0007669"/>
    <property type="project" value="InterPro"/>
</dbReference>
<name>A7NIK1_ROSCS</name>
<dbReference type="Proteomes" id="UP000000263">
    <property type="component" value="Chromosome"/>
</dbReference>
<sequence length="320" mass="35039">MRLTMTLKEPEQTGVLVMEYGEPTTLADVVPYLTAHYHGYPPSSDDVAYMIERCQRVWSGTSGDSAARRLATALADELAQRYGSRFQVVLGARHWHPTVADALVHLVRAGLNHVVALPLSPVASQMSLRSYQETLDRAQENLERAVRMHLIPDWSDLPGYVSALTTNAVIALEHLTGHDRRNVALLAIAHSVAESARKPETDYQWRLRRMMQRLVATLGCAAGYLAYYGAEGPGQWLGPDTLTALEEIACAGFGHVLAVPINTVYDNVEVCYELDVRMAERATALGLKYARSAIPNAAPALVADLATLVANTAMVFDTPE</sequence>
<dbReference type="EC" id="4.99.1.1" evidence="2"/>
<dbReference type="SUPFAM" id="SSF53800">
    <property type="entry name" value="Chelatase"/>
    <property type="match status" value="1"/>
</dbReference>
<dbReference type="PANTHER" id="PTHR11108:SF1">
    <property type="entry name" value="FERROCHELATASE, MITOCHONDRIAL"/>
    <property type="match status" value="1"/>
</dbReference>
<proteinExistence type="inferred from homology"/>
<dbReference type="STRING" id="383372.Rcas_1204"/>
<dbReference type="eggNOG" id="COG0276">
    <property type="taxonomic scope" value="Bacteria"/>
</dbReference>
<organism evidence="2 3">
    <name type="scientific">Roseiflexus castenholzii (strain DSM 13941 / HLO8)</name>
    <dbReference type="NCBI Taxonomy" id="383372"/>
    <lineage>
        <taxon>Bacteria</taxon>
        <taxon>Bacillati</taxon>
        <taxon>Chloroflexota</taxon>
        <taxon>Chloroflexia</taxon>
        <taxon>Chloroflexales</taxon>
        <taxon>Roseiflexineae</taxon>
        <taxon>Roseiflexaceae</taxon>
        <taxon>Roseiflexus</taxon>
    </lineage>
</organism>
<dbReference type="AlphaFoldDB" id="A7NIK1"/>
<dbReference type="InterPro" id="IPR001015">
    <property type="entry name" value="Ferrochelatase"/>
</dbReference>
<keyword evidence="3" id="KW-1185">Reference proteome</keyword>
<evidence type="ECO:0000313" key="2">
    <source>
        <dbReference type="EMBL" id="ABU57301.1"/>
    </source>
</evidence>
<keyword evidence="2" id="KW-0456">Lyase</keyword>
<dbReference type="HOGENOM" id="CLU_018884_1_0_0"/>
<evidence type="ECO:0000256" key="1">
    <source>
        <dbReference type="RuleBase" id="RU004185"/>
    </source>
</evidence>
<gene>
    <name evidence="2" type="ordered locus">Rcas_1204</name>
</gene>
<reference evidence="2 3" key="1">
    <citation type="submission" date="2007-08" db="EMBL/GenBank/DDBJ databases">
        <title>Complete sequence of Roseiflexus castenholzii DSM 13941.</title>
        <authorList>
            <consortium name="US DOE Joint Genome Institute"/>
            <person name="Copeland A."/>
            <person name="Lucas S."/>
            <person name="Lapidus A."/>
            <person name="Barry K."/>
            <person name="Glavina del Rio T."/>
            <person name="Dalin E."/>
            <person name="Tice H."/>
            <person name="Pitluck S."/>
            <person name="Thompson L.S."/>
            <person name="Brettin T."/>
            <person name="Bruce D."/>
            <person name="Detter J.C."/>
            <person name="Han C."/>
            <person name="Tapia R."/>
            <person name="Schmutz J."/>
            <person name="Larimer F."/>
            <person name="Land M."/>
            <person name="Hauser L."/>
            <person name="Kyrpides N."/>
            <person name="Mikhailova N."/>
            <person name="Bryant D.A."/>
            <person name="Hanada S."/>
            <person name="Tsukatani Y."/>
            <person name="Richardson P."/>
        </authorList>
    </citation>
    <scope>NUCLEOTIDE SEQUENCE [LARGE SCALE GENOMIC DNA]</scope>
    <source>
        <strain evidence="3">DSM 13941 / HLO8</strain>
    </source>
</reference>
<dbReference type="KEGG" id="rca:Rcas_1204"/>
<dbReference type="PANTHER" id="PTHR11108">
    <property type="entry name" value="FERROCHELATASE"/>
    <property type="match status" value="1"/>
</dbReference>
<accession>A7NIK1</accession>
<dbReference type="GO" id="GO:0004325">
    <property type="term" value="F:ferrochelatase activity"/>
    <property type="evidence" value="ECO:0007669"/>
    <property type="project" value="InterPro"/>
</dbReference>
<dbReference type="Gene3D" id="3.40.50.1400">
    <property type="match status" value="2"/>
</dbReference>
<dbReference type="Pfam" id="PF00762">
    <property type="entry name" value="Ferrochelatase"/>
    <property type="match status" value="1"/>
</dbReference>